<feature type="transmembrane region" description="Helical" evidence="1">
    <location>
        <begin position="12"/>
        <end position="30"/>
    </location>
</feature>
<keyword evidence="1" id="KW-0472">Membrane</keyword>
<evidence type="ECO:0000313" key="2">
    <source>
        <dbReference type="EMBL" id="GEN05525.1"/>
    </source>
</evidence>
<protein>
    <submittedName>
        <fullName evidence="2">Uncharacterized protein</fullName>
    </submittedName>
</protein>
<comment type="caution">
    <text evidence="2">The sequence shown here is derived from an EMBL/GenBank/DDBJ whole genome shotgun (WGS) entry which is preliminary data.</text>
</comment>
<keyword evidence="1" id="KW-1133">Transmembrane helix</keyword>
<dbReference type="EMBL" id="BJXR01000009">
    <property type="protein sequence ID" value="GEN05525.1"/>
    <property type="molecule type" value="Genomic_DNA"/>
</dbReference>
<gene>
    <name evidence="2" type="ORF">MFU01_05620</name>
</gene>
<dbReference type="AlphaFoldDB" id="A0A511SUC8"/>
<accession>A0A511SUC8</accession>
<proteinExistence type="predicted"/>
<sequence length="216" mass="24109">MLGAMSSEHTPYLMLALMVLFVATILFLSAREKRQQRQAWRIFATRQGWTFSQASDALEVQGLYREQQLSLLTEKYGTGKGARFVTVLRLELSDALPQELQLETETVGDKFLKLFGKVDEEVGDAALDSALSLRDLSPRTRELLLTPSLREPLLRAHRHYHRLSIIAGMLEVAKEGVPTAHEDLEALVAPALALADALHLSTGQALPPHSRRRTQS</sequence>
<organism evidence="2 3">
    <name type="scientific">Myxococcus fulvus</name>
    <dbReference type="NCBI Taxonomy" id="33"/>
    <lineage>
        <taxon>Bacteria</taxon>
        <taxon>Pseudomonadati</taxon>
        <taxon>Myxococcota</taxon>
        <taxon>Myxococcia</taxon>
        <taxon>Myxococcales</taxon>
        <taxon>Cystobacterineae</taxon>
        <taxon>Myxococcaceae</taxon>
        <taxon>Myxococcus</taxon>
    </lineage>
</organism>
<evidence type="ECO:0000313" key="3">
    <source>
        <dbReference type="Proteomes" id="UP000321514"/>
    </source>
</evidence>
<evidence type="ECO:0000256" key="1">
    <source>
        <dbReference type="SAM" id="Phobius"/>
    </source>
</evidence>
<dbReference type="STRING" id="1334629.MFUL124B02_05610"/>
<name>A0A511SUC8_MYXFU</name>
<keyword evidence="1" id="KW-0812">Transmembrane</keyword>
<reference evidence="2 3" key="1">
    <citation type="submission" date="2019-07" db="EMBL/GenBank/DDBJ databases">
        <title>Whole genome shotgun sequence of Myxococcus fulvus NBRC 100333.</title>
        <authorList>
            <person name="Hosoyama A."/>
            <person name="Uohara A."/>
            <person name="Ohji S."/>
            <person name="Ichikawa N."/>
        </authorList>
    </citation>
    <scope>NUCLEOTIDE SEQUENCE [LARGE SCALE GENOMIC DNA]</scope>
    <source>
        <strain evidence="2 3">NBRC 100333</strain>
    </source>
</reference>
<dbReference type="Proteomes" id="UP000321514">
    <property type="component" value="Unassembled WGS sequence"/>
</dbReference>